<reference evidence="2" key="3">
    <citation type="journal article" date="2017" name="Nature">
        <title>Genome sequence of the progenitor of the wheat D genome Aegilops tauschii.</title>
        <authorList>
            <person name="Luo M.C."/>
            <person name="Gu Y.Q."/>
            <person name="Puiu D."/>
            <person name="Wang H."/>
            <person name="Twardziok S.O."/>
            <person name="Deal K.R."/>
            <person name="Huo N."/>
            <person name="Zhu T."/>
            <person name="Wang L."/>
            <person name="Wang Y."/>
            <person name="McGuire P.E."/>
            <person name="Liu S."/>
            <person name="Long H."/>
            <person name="Ramasamy R.K."/>
            <person name="Rodriguez J.C."/>
            <person name="Van S.L."/>
            <person name="Yuan L."/>
            <person name="Wang Z."/>
            <person name="Xia Z."/>
            <person name="Xiao L."/>
            <person name="Anderson O.D."/>
            <person name="Ouyang S."/>
            <person name="Liang Y."/>
            <person name="Zimin A.V."/>
            <person name="Pertea G."/>
            <person name="Qi P."/>
            <person name="Bennetzen J.L."/>
            <person name="Dai X."/>
            <person name="Dawson M.W."/>
            <person name="Muller H.G."/>
            <person name="Kugler K."/>
            <person name="Rivarola-Duarte L."/>
            <person name="Spannagl M."/>
            <person name="Mayer K.F.X."/>
            <person name="Lu F.H."/>
            <person name="Bevan M.W."/>
            <person name="Leroy P."/>
            <person name="Li P."/>
            <person name="You F.M."/>
            <person name="Sun Q."/>
            <person name="Liu Z."/>
            <person name="Lyons E."/>
            <person name="Wicker T."/>
            <person name="Salzberg S.L."/>
            <person name="Devos K.M."/>
            <person name="Dvorak J."/>
        </authorList>
    </citation>
    <scope>NUCLEOTIDE SEQUENCE [LARGE SCALE GENOMIC DNA]</scope>
    <source>
        <strain evidence="2">cv. AL8/78</strain>
    </source>
</reference>
<dbReference type="PANTHER" id="PTHR33074:SF41">
    <property type="entry name" value="DUF1618 DOMAIN-CONTAINING PROTEIN"/>
    <property type="match status" value="1"/>
</dbReference>
<dbReference type="Proteomes" id="UP000015105">
    <property type="component" value="Chromosome 4D"/>
</dbReference>
<protein>
    <recommendedName>
        <fullName evidence="1">DUF1618 domain-containing protein</fullName>
    </recommendedName>
</protein>
<reference evidence="3" key="2">
    <citation type="journal article" date="2017" name="Nat. Plants">
        <title>The Aegilops tauschii genome reveals multiple impacts of transposons.</title>
        <authorList>
            <person name="Zhao G."/>
            <person name="Zou C."/>
            <person name="Li K."/>
            <person name="Wang K."/>
            <person name="Li T."/>
            <person name="Gao L."/>
            <person name="Zhang X."/>
            <person name="Wang H."/>
            <person name="Yang Z."/>
            <person name="Liu X."/>
            <person name="Jiang W."/>
            <person name="Mao L."/>
            <person name="Kong X."/>
            <person name="Jiao Y."/>
            <person name="Jia J."/>
        </authorList>
    </citation>
    <scope>NUCLEOTIDE SEQUENCE [LARGE SCALE GENOMIC DNA]</scope>
    <source>
        <strain evidence="3">cv. AL8/78</strain>
    </source>
</reference>
<keyword evidence="3" id="KW-1185">Reference proteome</keyword>
<dbReference type="Gramene" id="AET4Gv20713000.3">
    <property type="protein sequence ID" value="AET4Gv20713000.3"/>
    <property type="gene ID" value="AET4Gv20713000"/>
</dbReference>
<proteinExistence type="predicted"/>
<dbReference type="InterPro" id="IPR011676">
    <property type="entry name" value="DUF1618"/>
</dbReference>
<accession>A0A453IX62</accession>
<evidence type="ECO:0000313" key="2">
    <source>
        <dbReference type="EnsemblPlants" id="AET4Gv20713000.3"/>
    </source>
</evidence>
<dbReference type="Gramene" id="AET4Gv20713000.1">
    <property type="protein sequence ID" value="AET4Gv20713000.1"/>
    <property type="gene ID" value="AET4Gv20713000"/>
</dbReference>
<reference evidence="2" key="5">
    <citation type="journal article" date="2021" name="G3 (Bethesda)">
        <title>Aegilops tauschii genome assembly Aet v5.0 features greater sequence contiguity and improved annotation.</title>
        <authorList>
            <person name="Wang L."/>
            <person name="Zhu T."/>
            <person name="Rodriguez J.C."/>
            <person name="Deal K.R."/>
            <person name="Dubcovsky J."/>
            <person name="McGuire P.E."/>
            <person name="Lux T."/>
            <person name="Spannagl M."/>
            <person name="Mayer K.F.X."/>
            <person name="Baldrich P."/>
            <person name="Meyers B.C."/>
            <person name="Huo N."/>
            <person name="Gu Y.Q."/>
            <person name="Zhou H."/>
            <person name="Devos K.M."/>
            <person name="Bennetzen J.L."/>
            <person name="Unver T."/>
            <person name="Budak H."/>
            <person name="Gulick P.J."/>
            <person name="Galiba G."/>
            <person name="Kalapos B."/>
            <person name="Nelson D.R."/>
            <person name="Li P."/>
            <person name="You F.M."/>
            <person name="Luo M.C."/>
            <person name="Dvorak J."/>
        </authorList>
    </citation>
    <scope>NUCLEOTIDE SEQUENCE [LARGE SCALE GENOMIC DNA]</scope>
    <source>
        <strain evidence="2">cv. AL8/78</strain>
    </source>
</reference>
<feature type="domain" description="DUF1618" evidence="1">
    <location>
        <begin position="17"/>
        <end position="176"/>
    </location>
</feature>
<dbReference type="AlphaFoldDB" id="A0A453IX62"/>
<dbReference type="PANTHER" id="PTHR33074">
    <property type="entry name" value="EXPRESSED PROTEIN-RELATED"/>
    <property type="match status" value="1"/>
</dbReference>
<reference evidence="2" key="4">
    <citation type="submission" date="2019-03" db="UniProtKB">
        <authorList>
            <consortium name="EnsemblPlants"/>
        </authorList>
    </citation>
    <scope>IDENTIFICATION</scope>
</reference>
<dbReference type="Pfam" id="PF07762">
    <property type="entry name" value="DUF1618"/>
    <property type="match status" value="1"/>
</dbReference>
<evidence type="ECO:0000313" key="3">
    <source>
        <dbReference type="Proteomes" id="UP000015105"/>
    </source>
</evidence>
<sequence>MYVIHKVISLGGGTLGWVDLWRGILLYNVLDEVPVVQVIQLPMLMPGNKAGLGVCPWNIRDIACGDGLIKLVEVETYERPVDDETAYHDDMLVVYDSDLLAEQPVRDNVGWRIITWYRMTSWNYWRKECMHHDEEISVDHSRHQIGDGGGELLALKNLSASFPVLSLNCHCDDTVYLLRNLKSDTQKIWLVTVDLKMKQLINLAPFSIGGYFSPAYPCQLSKYLKGTLGNHTSVLLYVLGAGV</sequence>
<dbReference type="EnsemblPlants" id="AET4Gv20713000.3">
    <property type="protein sequence ID" value="AET4Gv20713000.3"/>
    <property type="gene ID" value="AET4Gv20713000"/>
</dbReference>
<evidence type="ECO:0000259" key="1">
    <source>
        <dbReference type="Pfam" id="PF07762"/>
    </source>
</evidence>
<name>A0A453IX62_AEGTS</name>
<dbReference type="EnsemblPlants" id="AET4Gv20713000.1">
    <property type="protein sequence ID" value="AET4Gv20713000.1"/>
    <property type="gene ID" value="AET4Gv20713000"/>
</dbReference>
<reference evidence="3" key="1">
    <citation type="journal article" date="2014" name="Science">
        <title>Ancient hybridizations among the ancestral genomes of bread wheat.</title>
        <authorList>
            <consortium name="International Wheat Genome Sequencing Consortium,"/>
            <person name="Marcussen T."/>
            <person name="Sandve S.R."/>
            <person name="Heier L."/>
            <person name="Spannagl M."/>
            <person name="Pfeifer M."/>
            <person name="Jakobsen K.S."/>
            <person name="Wulff B.B."/>
            <person name="Steuernagel B."/>
            <person name="Mayer K.F."/>
            <person name="Olsen O.A."/>
        </authorList>
    </citation>
    <scope>NUCLEOTIDE SEQUENCE [LARGE SCALE GENOMIC DNA]</scope>
    <source>
        <strain evidence="3">cv. AL8/78</strain>
    </source>
</reference>
<organism evidence="2 3">
    <name type="scientific">Aegilops tauschii subsp. strangulata</name>
    <name type="common">Goatgrass</name>
    <dbReference type="NCBI Taxonomy" id="200361"/>
    <lineage>
        <taxon>Eukaryota</taxon>
        <taxon>Viridiplantae</taxon>
        <taxon>Streptophyta</taxon>
        <taxon>Embryophyta</taxon>
        <taxon>Tracheophyta</taxon>
        <taxon>Spermatophyta</taxon>
        <taxon>Magnoliopsida</taxon>
        <taxon>Liliopsida</taxon>
        <taxon>Poales</taxon>
        <taxon>Poaceae</taxon>
        <taxon>BOP clade</taxon>
        <taxon>Pooideae</taxon>
        <taxon>Triticodae</taxon>
        <taxon>Triticeae</taxon>
        <taxon>Triticinae</taxon>
        <taxon>Aegilops</taxon>
    </lineage>
</organism>